<dbReference type="InterPro" id="IPR051639">
    <property type="entry name" value="BCD1"/>
</dbReference>
<feature type="domain" description="HIT-type" evidence="12">
    <location>
        <begin position="5"/>
        <end position="37"/>
    </location>
</feature>
<evidence type="ECO:0000313" key="13">
    <source>
        <dbReference type="EMBL" id="CAG5135607.1"/>
    </source>
</evidence>
<dbReference type="AlphaFoldDB" id="A0A8S4A169"/>
<keyword evidence="6" id="KW-0479">Metal-binding</keyword>
<keyword evidence="9" id="KW-0539">Nucleus</keyword>
<evidence type="ECO:0000256" key="3">
    <source>
        <dbReference type="ARBA" id="ARBA00021568"/>
    </source>
</evidence>
<evidence type="ECO:0000256" key="2">
    <source>
        <dbReference type="ARBA" id="ARBA00004496"/>
    </source>
</evidence>
<evidence type="ECO:0000256" key="9">
    <source>
        <dbReference type="ARBA" id="ARBA00023242"/>
    </source>
</evidence>
<keyword evidence="5" id="KW-0597">Phosphoprotein</keyword>
<keyword evidence="7 11" id="KW-0863">Zinc-finger</keyword>
<evidence type="ECO:0000256" key="1">
    <source>
        <dbReference type="ARBA" id="ARBA00004123"/>
    </source>
</evidence>
<proteinExistence type="predicted"/>
<evidence type="ECO:0000256" key="4">
    <source>
        <dbReference type="ARBA" id="ARBA00022490"/>
    </source>
</evidence>
<dbReference type="GO" id="GO:0070761">
    <property type="term" value="C:pre-snoRNP complex"/>
    <property type="evidence" value="ECO:0007669"/>
    <property type="project" value="TreeGrafter"/>
</dbReference>
<accession>A0A8S4A169</accession>
<dbReference type="GO" id="GO:0005634">
    <property type="term" value="C:nucleus"/>
    <property type="evidence" value="ECO:0007669"/>
    <property type="project" value="UniProtKB-SubCell"/>
</dbReference>
<keyword evidence="14" id="KW-1185">Reference proteome</keyword>
<feature type="non-terminal residue" evidence="13">
    <location>
        <position position="1"/>
    </location>
</feature>
<dbReference type="GO" id="GO:0000492">
    <property type="term" value="P:box C/D snoRNP assembly"/>
    <property type="evidence" value="ECO:0007669"/>
    <property type="project" value="TreeGrafter"/>
</dbReference>
<keyword evidence="8" id="KW-0862">Zinc</keyword>
<evidence type="ECO:0000256" key="10">
    <source>
        <dbReference type="ARBA" id="ARBA00046946"/>
    </source>
</evidence>
<organism evidence="13 14">
    <name type="scientific">Candidula unifasciata</name>
    <dbReference type="NCBI Taxonomy" id="100452"/>
    <lineage>
        <taxon>Eukaryota</taxon>
        <taxon>Metazoa</taxon>
        <taxon>Spiralia</taxon>
        <taxon>Lophotrochozoa</taxon>
        <taxon>Mollusca</taxon>
        <taxon>Gastropoda</taxon>
        <taxon>Heterobranchia</taxon>
        <taxon>Euthyneura</taxon>
        <taxon>Panpulmonata</taxon>
        <taxon>Eupulmonata</taxon>
        <taxon>Stylommatophora</taxon>
        <taxon>Helicina</taxon>
        <taxon>Helicoidea</taxon>
        <taxon>Geomitridae</taxon>
        <taxon>Candidula</taxon>
    </lineage>
</organism>
<dbReference type="Pfam" id="PF21373">
    <property type="entry name" value="ZNHIT3_C"/>
    <property type="match status" value="1"/>
</dbReference>
<evidence type="ECO:0000313" key="14">
    <source>
        <dbReference type="Proteomes" id="UP000678393"/>
    </source>
</evidence>
<reference evidence="13" key="1">
    <citation type="submission" date="2021-04" db="EMBL/GenBank/DDBJ databases">
        <authorList>
            <consortium name="Molecular Ecology Group"/>
        </authorList>
    </citation>
    <scope>NUCLEOTIDE SEQUENCE</scope>
</reference>
<comment type="subcellular location">
    <subcellularLocation>
        <location evidence="2">Cytoplasm</location>
    </subcellularLocation>
    <subcellularLocation>
        <location evidence="1">Nucleus</location>
    </subcellularLocation>
</comment>
<comment type="subunit">
    <text evidence="10">Thyroid receptor interacting proteins (TRIPs) specifically interact with the ligand binding domain of the thyroid receptor (TR). Requires the presence of thyroid hormone for its interaction. Interacts with NUFIP1. Interacts (via HIT-type zinc finger) with the RUVBL1/RUVBL2 complex in the presence of ADP.</text>
</comment>
<dbReference type="GO" id="GO:0000463">
    <property type="term" value="P:maturation of LSU-rRNA from tricistronic rRNA transcript (SSU-rRNA, 5.8S rRNA, LSU-rRNA)"/>
    <property type="evidence" value="ECO:0007669"/>
    <property type="project" value="TreeGrafter"/>
</dbReference>
<dbReference type="SUPFAM" id="SSF144232">
    <property type="entry name" value="HIT/MYND zinc finger-like"/>
    <property type="match status" value="1"/>
</dbReference>
<dbReference type="GO" id="GO:0008270">
    <property type="term" value="F:zinc ion binding"/>
    <property type="evidence" value="ECO:0007669"/>
    <property type="project" value="UniProtKB-UniRule"/>
</dbReference>
<protein>
    <recommendedName>
        <fullName evidence="3">Zinc finger HIT domain-containing protein 3</fullName>
    </recommendedName>
</protein>
<dbReference type="PROSITE" id="PS51083">
    <property type="entry name" value="ZF_HIT"/>
    <property type="match status" value="1"/>
</dbReference>
<name>A0A8S4A169_9EUPU</name>
<sequence length="155" mass="17540">MSSSCVVCSVQTTKYRCPQCLLRYCSLACCKTHKESCVKPTNDPKADVTTQVITQAPQLKGQDFFSRERELLIQSKVNEDEEHDCVPDELLQQLEHSSELKEILGNPHLRALLENLVKSDKPETAMAEAMREPIFTEFADACLQIVDKSNPNMEH</sequence>
<dbReference type="InterPro" id="IPR048371">
    <property type="entry name" value="ZNHIT3_C"/>
</dbReference>
<dbReference type="Gene3D" id="3.30.60.190">
    <property type="match status" value="1"/>
</dbReference>
<dbReference type="GO" id="GO:0048254">
    <property type="term" value="P:snoRNA localization"/>
    <property type="evidence" value="ECO:0007669"/>
    <property type="project" value="TreeGrafter"/>
</dbReference>
<dbReference type="GO" id="GO:0005737">
    <property type="term" value="C:cytoplasm"/>
    <property type="evidence" value="ECO:0007669"/>
    <property type="project" value="UniProtKB-SubCell"/>
</dbReference>
<keyword evidence="4" id="KW-0963">Cytoplasm</keyword>
<dbReference type="PANTHER" id="PTHR13483">
    <property type="entry name" value="BOX C_D SNORNA PROTEIN 1-RELATED"/>
    <property type="match status" value="1"/>
</dbReference>
<dbReference type="Proteomes" id="UP000678393">
    <property type="component" value="Unassembled WGS sequence"/>
</dbReference>
<dbReference type="OrthoDB" id="18412at2759"/>
<dbReference type="Pfam" id="PF04438">
    <property type="entry name" value="zf-HIT"/>
    <property type="match status" value="1"/>
</dbReference>
<evidence type="ECO:0000256" key="8">
    <source>
        <dbReference type="ARBA" id="ARBA00022833"/>
    </source>
</evidence>
<evidence type="ECO:0000256" key="7">
    <source>
        <dbReference type="ARBA" id="ARBA00022771"/>
    </source>
</evidence>
<dbReference type="InterPro" id="IPR007529">
    <property type="entry name" value="Znf_HIT"/>
</dbReference>
<gene>
    <name evidence="13" type="ORF">CUNI_LOCUS21165</name>
</gene>
<evidence type="ECO:0000256" key="6">
    <source>
        <dbReference type="ARBA" id="ARBA00022723"/>
    </source>
</evidence>
<dbReference type="CDD" id="cd23024">
    <property type="entry name" value="zf-HIT_ZNHIT2-3"/>
    <property type="match status" value="1"/>
</dbReference>
<comment type="caution">
    <text evidence="13">The sequence shown here is derived from an EMBL/GenBank/DDBJ whole genome shotgun (WGS) entry which is preliminary data.</text>
</comment>
<dbReference type="EMBL" id="CAJHNH020008437">
    <property type="protein sequence ID" value="CAG5135607.1"/>
    <property type="molecule type" value="Genomic_DNA"/>
</dbReference>
<dbReference type="PANTHER" id="PTHR13483:SF11">
    <property type="entry name" value="ZINC FINGER HIT DOMAIN-CONTAINING PROTEIN 3"/>
    <property type="match status" value="1"/>
</dbReference>
<evidence type="ECO:0000259" key="12">
    <source>
        <dbReference type="PROSITE" id="PS51083"/>
    </source>
</evidence>
<evidence type="ECO:0000256" key="11">
    <source>
        <dbReference type="PROSITE-ProRule" id="PRU00453"/>
    </source>
</evidence>
<evidence type="ECO:0000256" key="5">
    <source>
        <dbReference type="ARBA" id="ARBA00022553"/>
    </source>
</evidence>